<comment type="caution">
    <text evidence="2">The sequence shown here is derived from an EMBL/GenBank/DDBJ whole genome shotgun (WGS) entry which is preliminary data.</text>
</comment>
<sequence>MSRSNKTGRFAFFIRNDRAWADFFITRIGLILFAAILLLAAFKIYPMFQERESRLDLDTIASDITSKIEAIDSITIPGYKYNYVFEENNRDMRIEISTEYITVHSNLSSPIWGDRELIHAEPVITHVYPPNSIWSNTSGFRKYVSDAIGGGRNGDVSSPLDIEVDKQKVDTIFESTRKELAVSPFIPDLNKPLFIEKVIIHYKNQTEIQKRDYVFVYQ</sequence>
<feature type="transmembrane region" description="Helical" evidence="1">
    <location>
        <begin position="20"/>
        <end position="45"/>
    </location>
</feature>
<evidence type="ECO:0000256" key="1">
    <source>
        <dbReference type="SAM" id="Phobius"/>
    </source>
</evidence>
<keyword evidence="1" id="KW-1133">Transmembrane helix</keyword>
<keyword evidence="1" id="KW-0812">Transmembrane</keyword>
<name>A0A0P8A0B7_9EURY</name>
<dbReference type="EMBL" id="LKCM01000367">
    <property type="protein sequence ID" value="KPQ41376.1"/>
    <property type="molecule type" value="Genomic_DNA"/>
</dbReference>
<evidence type="ECO:0000313" key="2">
    <source>
        <dbReference type="EMBL" id="KPQ41376.1"/>
    </source>
</evidence>
<proteinExistence type="predicted"/>
<keyword evidence="1" id="KW-0472">Membrane</keyword>
<reference evidence="2 3" key="1">
    <citation type="submission" date="2015-09" db="EMBL/GenBank/DDBJ databases">
        <title>A metagenomics-based metabolic model of nitrate-dependent anaerobic oxidation of methane by Methanoperedens-like archaea.</title>
        <authorList>
            <person name="Arshad A."/>
            <person name="Speth D.R."/>
            <person name="De Graaf R.M."/>
            <person name="Op Den Camp H.J."/>
            <person name="Jetten M.S."/>
            <person name="Welte C.U."/>
        </authorList>
    </citation>
    <scope>NUCLEOTIDE SEQUENCE [LARGE SCALE GENOMIC DNA]</scope>
</reference>
<dbReference type="Proteomes" id="UP000050360">
    <property type="component" value="Unassembled WGS sequence"/>
</dbReference>
<accession>A0A0P8A0B7</accession>
<dbReference type="AlphaFoldDB" id="A0A0P8A0B7"/>
<organism evidence="2 3">
    <name type="scientific">Candidatus Methanoperedens nitratireducens</name>
    <dbReference type="NCBI Taxonomy" id="1392998"/>
    <lineage>
        <taxon>Archaea</taxon>
        <taxon>Methanobacteriati</taxon>
        <taxon>Methanobacteriota</taxon>
        <taxon>Stenosarchaea group</taxon>
        <taxon>Methanomicrobia</taxon>
        <taxon>Methanosarcinales</taxon>
        <taxon>ANME-2 cluster</taxon>
        <taxon>Candidatus Methanoperedentaceae</taxon>
        <taxon>Candidatus Methanoperedens</taxon>
    </lineage>
</organism>
<gene>
    <name evidence="2" type="ORF">MPEBLZ_04085</name>
</gene>
<evidence type="ECO:0000313" key="3">
    <source>
        <dbReference type="Proteomes" id="UP000050360"/>
    </source>
</evidence>
<protein>
    <submittedName>
        <fullName evidence="2">Uncharacterized protein</fullName>
    </submittedName>
</protein>